<sequence>NCITPPYTPRQTRPALLCLGTKPFFLGARAVRGRRNCILRDRQASPCTARRLFAYLLLASSGSAAPSTLLRQVRLPLK</sequence>
<feature type="non-terminal residue" evidence="1">
    <location>
        <position position="1"/>
    </location>
</feature>
<evidence type="ECO:0000313" key="1">
    <source>
        <dbReference type="EMBL" id="ORY77674.1"/>
    </source>
</evidence>
<evidence type="ECO:0000313" key="2">
    <source>
        <dbReference type="Proteomes" id="UP000193685"/>
    </source>
</evidence>
<accession>A0A1Y2F2G1</accession>
<name>A0A1Y2F2G1_PROLT</name>
<dbReference type="Proteomes" id="UP000193685">
    <property type="component" value="Unassembled WGS sequence"/>
</dbReference>
<dbReference type="OrthoDB" id="775356at2759"/>
<dbReference type="AlphaFoldDB" id="A0A1Y2F2G1"/>
<organism evidence="1 2">
    <name type="scientific">Protomyces lactucae-debilis</name>
    <dbReference type="NCBI Taxonomy" id="2754530"/>
    <lineage>
        <taxon>Eukaryota</taxon>
        <taxon>Fungi</taxon>
        <taxon>Dikarya</taxon>
        <taxon>Ascomycota</taxon>
        <taxon>Taphrinomycotina</taxon>
        <taxon>Taphrinomycetes</taxon>
        <taxon>Taphrinales</taxon>
        <taxon>Protomycetaceae</taxon>
        <taxon>Protomyces</taxon>
    </lineage>
</organism>
<gene>
    <name evidence="1" type="ORF">BCR37DRAFT_360988</name>
</gene>
<comment type="caution">
    <text evidence="1">The sequence shown here is derived from an EMBL/GenBank/DDBJ whole genome shotgun (WGS) entry which is preliminary data.</text>
</comment>
<dbReference type="EMBL" id="MCFI01000019">
    <property type="protein sequence ID" value="ORY77674.1"/>
    <property type="molecule type" value="Genomic_DNA"/>
</dbReference>
<dbReference type="GeneID" id="63784823"/>
<protein>
    <submittedName>
        <fullName evidence="1">Uncharacterized protein</fullName>
    </submittedName>
</protein>
<dbReference type="RefSeq" id="XP_040723059.1">
    <property type="nucleotide sequence ID" value="XM_040868224.1"/>
</dbReference>
<keyword evidence="2" id="KW-1185">Reference proteome</keyword>
<reference evidence="1 2" key="1">
    <citation type="submission" date="2016-07" db="EMBL/GenBank/DDBJ databases">
        <title>Pervasive Adenine N6-methylation of Active Genes in Fungi.</title>
        <authorList>
            <consortium name="DOE Joint Genome Institute"/>
            <person name="Mondo S.J."/>
            <person name="Dannebaum R.O."/>
            <person name="Kuo R.C."/>
            <person name="Labutti K."/>
            <person name="Haridas S."/>
            <person name="Kuo A."/>
            <person name="Salamov A."/>
            <person name="Ahrendt S.R."/>
            <person name="Lipzen A."/>
            <person name="Sullivan W."/>
            <person name="Andreopoulos W.B."/>
            <person name="Clum A."/>
            <person name="Lindquist E."/>
            <person name="Daum C."/>
            <person name="Ramamoorthy G.K."/>
            <person name="Gryganskyi A."/>
            <person name="Culley D."/>
            <person name="Magnuson J.K."/>
            <person name="James T.Y."/>
            <person name="O'Malley M.A."/>
            <person name="Stajich J.E."/>
            <person name="Spatafora J.W."/>
            <person name="Visel A."/>
            <person name="Grigoriev I.V."/>
        </authorList>
    </citation>
    <scope>NUCLEOTIDE SEQUENCE [LARGE SCALE GENOMIC DNA]</scope>
    <source>
        <strain evidence="1 2">12-1054</strain>
    </source>
</reference>
<proteinExistence type="predicted"/>